<evidence type="ECO:0000313" key="2">
    <source>
        <dbReference type="Proteomes" id="UP000295741"/>
    </source>
</evidence>
<name>A0A4R6J1W6_9BACT</name>
<protein>
    <submittedName>
        <fullName evidence="1">Uncharacterized protein</fullName>
    </submittedName>
</protein>
<sequence length="967" mass="113659">MKYLQWNHIIGEYLFNQNMANREVLLYVTQKEISELGIIKFNIATEKESWADFCKAIKGDFPETSSKIHFIDKFLVVANKWKSFERIVFELNKNEDLKIDSISIYHPDNKIVYPFYLAYLIILIIPLTDNVNEFRANSFFPPLNNFLQKNGITNKRIGTIQEIDWVWNNLEKWSKEHYKTDLGYFTERRLGNHNWVYVNKAFSQCLLTPKNIRDIPNIFWKSDIAPNSIIPEKQFQRIITLYGVSQAGFSPRIISIVADEENPLRKVIIDIVKREYINWKGDVIEYDEDDKISTPKSGWVYATLLSAFNLNKADESFNHFYYLFSPYDFPDELHLDGNEVLNSGNGYSKPLAIKFNQSLNLKDDQNKWKASTTKNEIIIYTSGLYFGLPADNFIETDKISKRSQMYLLCSDSKKQSIEEWGSNFKKGDFNYIDFDKVPTGFNLFKFKNPPHSHPTEEILRITTKKKLEFRGGIRIKNRGYLKNLLPKIYIDGADGTENVFLEYSDTNQRISLCQNSVIPEEFIIPDSVICNQNFLVKIENENIVNSELPYQIIDIDFNPLDIVNENLTKRNCFGEISDSSDEFYVTGSNTTYNEWKRQASCSMPFFSNSYVSSQFFINNNQFELHKGNLILQILTMKRNLKFQEFSDIIDSIENIENFWGLSKFQQSPKYIKQTAISFYDYLGYLDYDYFLDKITINKPQFVIIPSKYSLKAILIGGHSKSFIENLQEICNIHEVNLEIIPQNKQLEIYYLPDLIRLTPANCNNCTYAWKKLQRIAGDLNIEFRITEKPIPQPQIIQFGLQDFSETIEGYKKNILANKFIEKPNYEWARKVFDINQLKFVKDTTEIDKNLSLQEYYVRYQYTHILWLDGKSYEVDRNWGKFLILSEKNKNIIYYNINTEELAIPKYIQLPRLIAESIMLLSGEAPYYKNINIDGSNLIYQFYQNVPKIFAENLFKKFNQNIQFKSDW</sequence>
<dbReference type="OrthoDB" id="800063at2"/>
<evidence type="ECO:0000313" key="1">
    <source>
        <dbReference type="EMBL" id="TDO29252.1"/>
    </source>
</evidence>
<organism evidence="1 2">
    <name type="scientific">Sediminibacterium goheungense</name>
    <dbReference type="NCBI Taxonomy" id="1086393"/>
    <lineage>
        <taxon>Bacteria</taxon>
        <taxon>Pseudomonadati</taxon>
        <taxon>Bacteroidota</taxon>
        <taxon>Chitinophagia</taxon>
        <taxon>Chitinophagales</taxon>
        <taxon>Chitinophagaceae</taxon>
        <taxon>Sediminibacterium</taxon>
    </lineage>
</organism>
<dbReference type="AlphaFoldDB" id="A0A4R6J1W6"/>
<accession>A0A4R6J1W6</accession>
<keyword evidence="2" id="KW-1185">Reference proteome</keyword>
<dbReference type="Proteomes" id="UP000295741">
    <property type="component" value="Unassembled WGS sequence"/>
</dbReference>
<dbReference type="EMBL" id="SNWP01000010">
    <property type="protein sequence ID" value="TDO29252.1"/>
    <property type="molecule type" value="Genomic_DNA"/>
</dbReference>
<dbReference type="RefSeq" id="WP_133473854.1">
    <property type="nucleotide sequence ID" value="NZ_SNWP01000010.1"/>
</dbReference>
<reference evidence="1 2" key="1">
    <citation type="submission" date="2019-03" db="EMBL/GenBank/DDBJ databases">
        <title>Genomic Encyclopedia of Archaeal and Bacterial Type Strains, Phase II (KMG-II): from individual species to whole genera.</title>
        <authorList>
            <person name="Goeker M."/>
        </authorList>
    </citation>
    <scope>NUCLEOTIDE SEQUENCE [LARGE SCALE GENOMIC DNA]</scope>
    <source>
        <strain evidence="1 2">DSM 28323</strain>
    </source>
</reference>
<gene>
    <name evidence="1" type="ORF">BC659_1338</name>
</gene>
<comment type="caution">
    <text evidence="1">The sequence shown here is derived from an EMBL/GenBank/DDBJ whole genome shotgun (WGS) entry which is preliminary data.</text>
</comment>
<proteinExistence type="predicted"/>